<evidence type="ECO:0000256" key="3">
    <source>
        <dbReference type="ARBA" id="ARBA00021502"/>
    </source>
</evidence>
<dbReference type="Pfam" id="PF08167">
    <property type="entry name" value="RIX1"/>
    <property type="match status" value="1"/>
</dbReference>
<evidence type="ECO:0000256" key="2">
    <source>
        <dbReference type="ARBA" id="ARBA00010511"/>
    </source>
</evidence>
<organism evidence="7 8">
    <name type="scientific">Ceratocystis fimbriata f. sp. platani</name>
    <dbReference type="NCBI Taxonomy" id="88771"/>
    <lineage>
        <taxon>Eukaryota</taxon>
        <taxon>Fungi</taxon>
        <taxon>Dikarya</taxon>
        <taxon>Ascomycota</taxon>
        <taxon>Pezizomycotina</taxon>
        <taxon>Sordariomycetes</taxon>
        <taxon>Hypocreomycetidae</taxon>
        <taxon>Microascales</taxon>
        <taxon>Ceratocystidaceae</taxon>
        <taxon>Ceratocystis</taxon>
    </lineage>
</organism>
<comment type="caution">
    <text evidence="7">The sequence shown here is derived from an EMBL/GenBank/DDBJ whole genome shotgun (WGS) entry which is preliminary data.</text>
</comment>
<evidence type="ECO:0000256" key="1">
    <source>
        <dbReference type="ARBA" id="ARBA00004123"/>
    </source>
</evidence>
<dbReference type="GO" id="GO:0005634">
    <property type="term" value="C:nucleus"/>
    <property type="evidence" value="ECO:0007669"/>
    <property type="project" value="UniProtKB-SubCell"/>
</dbReference>
<dbReference type="EMBL" id="LBBL01000008">
    <property type="protein sequence ID" value="KKF97406.1"/>
    <property type="molecule type" value="Genomic_DNA"/>
</dbReference>
<dbReference type="AlphaFoldDB" id="A0A0F8B5L9"/>
<feature type="compositionally biased region" description="Polar residues" evidence="5">
    <location>
        <begin position="654"/>
        <end position="668"/>
    </location>
</feature>
<dbReference type="InterPro" id="IPR012583">
    <property type="entry name" value="RIX1_N"/>
</dbReference>
<reference evidence="7 8" key="1">
    <citation type="submission" date="2015-04" db="EMBL/GenBank/DDBJ databases">
        <title>Genome sequence of Ceratocystis platani, a major pathogen of plane trees.</title>
        <authorList>
            <person name="Belbahri L."/>
        </authorList>
    </citation>
    <scope>NUCLEOTIDE SEQUENCE [LARGE SCALE GENOMIC DNA]</scope>
    <source>
        <strain evidence="7 8">CFO</strain>
    </source>
</reference>
<feature type="region of interest" description="Disordered" evidence="5">
    <location>
        <begin position="616"/>
        <end position="748"/>
    </location>
</feature>
<dbReference type="Proteomes" id="UP000034841">
    <property type="component" value="Unassembled WGS sequence"/>
</dbReference>
<evidence type="ECO:0000259" key="6">
    <source>
        <dbReference type="Pfam" id="PF08167"/>
    </source>
</evidence>
<dbReference type="InterPro" id="IPR016024">
    <property type="entry name" value="ARM-type_fold"/>
</dbReference>
<dbReference type="SUPFAM" id="SSF48371">
    <property type="entry name" value="ARM repeat"/>
    <property type="match status" value="1"/>
</dbReference>
<dbReference type="PANTHER" id="PTHR34105:SF1">
    <property type="entry name" value="PROLINE-, GLUTAMIC ACID- AND LEUCINE-RICH PROTEIN 1"/>
    <property type="match status" value="1"/>
</dbReference>
<keyword evidence="8" id="KW-1185">Reference proteome</keyword>
<feature type="domain" description="Pre-rRNA-processing protein RIX1 N-terminal" evidence="6">
    <location>
        <begin position="7"/>
        <end position="216"/>
    </location>
</feature>
<evidence type="ECO:0000256" key="4">
    <source>
        <dbReference type="ARBA" id="ARBA00023242"/>
    </source>
</evidence>
<feature type="compositionally biased region" description="Low complexity" evidence="5">
    <location>
        <begin position="703"/>
        <end position="720"/>
    </location>
</feature>
<dbReference type="OrthoDB" id="20900at2759"/>
<sequence length="748" mass="81028">MSLAPELRVLCRLLTSTPPARLPRSVPVLVDYVFRCRDALSASYDLKVAKGAASETAGLVHKFKTIITTLLNGRTAQGRFAGVVLVKAVIDVGGWECLKASEPWARGLVAIVQRHDPIASRELAIVALTRIYVLVNGYQTLAREVSTPTIPSFAQACIVLVKPALEPKTLATPLHVIETVFDAFSTLIPLYPTTFRPFTNQIKSVARLFVAPTDNDDILIPNTLQRSSRRLAVALHHTAPKAGGKDDWAKLVRDTVAHYHQTADQVFRGVSETWEPKTEHATSKVDFDAQAAGGGDGLEEYPAWSGVRAGSRRMIGLMEILADSLRYPTRAPVTIPIAVYMDVISRATQLVKTAPKTQAWEQAVETKAAVGREERDELWAAIPEIHVAALQLMQVISDRLGFSFVSLVPEALDYVIRVFRSGIAMSSVRTTCYTLLVSILAIAGPTMPKSTVSLLDIIASACCRDLQQHAGVFKSAAKIDTKKLVVAKNGTAANADLFMNSAPESHIVRVVLTPAHYQAAEKLLSVLFTGLPQQHVKPALRGLLDQTAIAISARDSMLSSVLFPYRDQKGKLYASILPYLSQQYPQDQGVEVLRTNMRTTPHAAGSFFATVEEVKCADDEDEGSQDGGENAQGEGEDQEAEENSANHVDGKPTKINSTTGNVKNTPFSQRALEERAKSPDQAFGVPPTSPIKRKHSESELNPSSAKKVAVSSTSAAESLAPVAIAVEESDSDDDGSVHLNMDLDSDDE</sequence>
<evidence type="ECO:0000313" key="8">
    <source>
        <dbReference type="Proteomes" id="UP000034841"/>
    </source>
</evidence>
<keyword evidence="4" id="KW-0539">Nucleus</keyword>
<proteinExistence type="inferred from homology"/>
<dbReference type="GO" id="GO:0006364">
    <property type="term" value="P:rRNA processing"/>
    <property type="evidence" value="ECO:0007669"/>
    <property type="project" value="TreeGrafter"/>
</dbReference>
<dbReference type="PANTHER" id="PTHR34105">
    <property type="entry name" value="PROLINE-, GLUTAMIC ACID- AND LEUCINE-RICH PROTEIN 1"/>
    <property type="match status" value="1"/>
</dbReference>
<accession>A0A0F8B5L9</accession>
<name>A0A0F8B5L9_CERFI</name>
<gene>
    <name evidence="7" type="primary">rix1</name>
    <name evidence="7" type="ORF">CFO_g242</name>
</gene>
<protein>
    <recommendedName>
        <fullName evidence="3">Pre-rRNA-processing protein RIX1</fullName>
    </recommendedName>
</protein>
<comment type="subcellular location">
    <subcellularLocation>
        <location evidence="1">Nucleus</location>
    </subcellularLocation>
</comment>
<evidence type="ECO:0000313" key="7">
    <source>
        <dbReference type="EMBL" id="KKF97406.1"/>
    </source>
</evidence>
<evidence type="ECO:0000256" key="5">
    <source>
        <dbReference type="SAM" id="MobiDB-lite"/>
    </source>
</evidence>
<comment type="similarity">
    <text evidence="2">Belongs to the RIX1/PELP1 family.</text>
</comment>